<dbReference type="PROSITE" id="PS51186">
    <property type="entry name" value="GNAT"/>
    <property type="match status" value="1"/>
</dbReference>
<comment type="caution">
    <text evidence="2">The sequence shown here is derived from an EMBL/GenBank/DDBJ whole genome shotgun (WGS) entry which is preliminary data.</text>
</comment>
<dbReference type="EMBL" id="SLUO01000024">
    <property type="protein sequence ID" value="TCL53907.1"/>
    <property type="molecule type" value="Genomic_DNA"/>
</dbReference>
<dbReference type="OrthoDB" id="9785602at2"/>
<dbReference type="RefSeq" id="WP_031389803.1">
    <property type="nucleotide sequence ID" value="NZ_JPNB01000001.1"/>
</dbReference>
<dbReference type="Proteomes" id="UP000295718">
    <property type="component" value="Unassembled WGS sequence"/>
</dbReference>
<evidence type="ECO:0000313" key="2">
    <source>
        <dbReference type="EMBL" id="TCL53907.1"/>
    </source>
</evidence>
<dbReference type="Gene3D" id="3.40.630.30">
    <property type="match status" value="1"/>
</dbReference>
<reference evidence="2 3" key="1">
    <citation type="submission" date="2019-03" db="EMBL/GenBank/DDBJ databases">
        <title>Genomic Encyclopedia of Type Strains, Phase IV (KMG-IV): sequencing the most valuable type-strain genomes for metagenomic binning, comparative biology and taxonomic classification.</title>
        <authorList>
            <person name="Goeker M."/>
        </authorList>
    </citation>
    <scope>NUCLEOTIDE SEQUENCE [LARGE SCALE GENOMIC DNA]</scope>
    <source>
        <strain evidence="2 3">DSM 100556</strain>
    </source>
</reference>
<proteinExistence type="predicted"/>
<feature type="domain" description="N-acetyltransferase" evidence="1">
    <location>
        <begin position="7"/>
        <end position="166"/>
    </location>
</feature>
<dbReference type="AlphaFoldDB" id="A0A4R1QL53"/>
<dbReference type="InterPro" id="IPR051531">
    <property type="entry name" value="N-acetyltransferase"/>
</dbReference>
<sequence length="167" mass="19608">MITTKRLVIKPYSDEDQGDMILLLVNEKVKETYIIPDFNTRDEALSMFKKIQKLSYSDDHYEFGIYKDNQLIGWVNDVYKDAVKIELGYVIDPDYHNNGYATEVLKAVIEDIFLKGFNEIVTGTFVTNKASIKVIEKCGMKRIDREEDIVYQDKLQHCIYYAIKRER</sequence>
<evidence type="ECO:0000259" key="1">
    <source>
        <dbReference type="PROSITE" id="PS51186"/>
    </source>
</evidence>
<protein>
    <submittedName>
        <fullName evidence="2">RimJ/RimL family protein N-acetyltransferase</fullName>
    </submittedName>
</protein>
<evidence type="ECO:0000313" key="3">
    <source>
        <dbReference type="Proteomes" id="UP000295718"/>
    </source>
</evidence>
<accession>A0A4R1QL53</accession>
<organism evidence="2 3">
    <name type="scientific">Kineothrix alysoides</name>
    <dbReference type="NCBI Taxonomy" id="1469948"/>
    <lineage>
        <taxon>Bacteria</taxon>
        <taxon>Bacillati</taxon>
        <taxon>Bacillota</taxon>
        <taxon>Clostridia</taxon>
        <taxon>Lachnospirales</taxon>
        <taxon>Lachnospiraceae</taxon>
        <taxon>Kineothrix</taxon>
    </lineage>
</organism>
<dbReference type="STRING" id="1469948.GCA_000732725_01065"/>
<dbReference type="InterPro" id="IPR016181">
    <property type="entry name" value="Acyl_CoA_acyltransferase"/>
</dbReference>
<dbReference type="InterPro" id="IPR000182">
    <property type="entry name" value="GNAT_dom"/>
</dbReference>
<dbReference type="PANTHER" id="PTHR43792">
    <property type="entry name" value="GNAT FAMILY, PUTATIVE (AFU_ORTHOLOGUE AFUA_3G00765)-RELATED-RELATED"/>
    <property type="match status" value="1"/>
</dbReference>
<dbReference type="GO" id="GO:0016747">
    <property type="term" value="F:acyltransferase activity, transferring groups other than amino-acyl groups"/>
    <property type="evidence" value="ECO:0007669"/>
    <property type="project" value="InterPro"/>
</dbReference>
<dbReference type="SUPFAM" id="SSF55729">
    <property type="entry name" value="Acyl-CoA N-acyltransferases (Nat)"/>
    <property type="match status" value="1"/>
</dbReference>
<dbReference type="CDD" id="cd04301">
    <property type="entry name" value="NAT_SF"/>
    <property type="match status" value="1"/>
</dbReference>
<name>A0A4R1QL53_9FIRM</name>
<keyword evidence="2" id="KW-0808">Transferase</keyword>
<gene>
    <name evidence="2" type="ORF">EDD76_12428</name>
</gene>
<dbReference type="Pfam" id="PF13302">
    <property type="entry name" value="Acetyltransf_3"/>
    <property type="match status" value="1"/>
</dbReference>
<keyword evidence="3" id="KW-1185">Reference proteome</keyword>